<evidence type="ECO:0000256" key="2">
    <source>
        <dbReference type="ARBA" id="ARBA00011748"/>
    </source>
</evidence>
<dbReference type="PANTHER" id="PTHR11245:SF6">
    <property type="entry name" value="DUF19 DOMAIN-CONTAINING PROTEIN"/>
    <property type="match status" value="1"/>
</dbReference>
<organism evidence="6">
    <name type="scientific">Zooxanthella nutricula</name>
    <dbReference type="NCBI Taxonomy" id="1333877"/>
    <lineage>
        <taxon>Eukaryota</taxon>
        <taxon>Sar</taxon>
        <taxon>Alveolata</taxon>
        <taxon>Dinophyceae</taxon>
        <taxon>Peridiniales</taxon>
        <taxon>Peridiniales incertae sedis</taxon>
        <taxon>Zooxanthella</taxon>
    </lineage>
</organism>
<evidence type="ECO:0000256" key="4">
    <source>
        <dbReference type="ARBA" id="ARBA00023157"/>
    </source>
</evidence>
<dbReference type="AlphaFoldDB" id="A0A7S2VKU4"/>
<dbReference type="GO" id="GO:0006874">
    <property type="term" value="P:intracellular calcium ion homeostasis"/>
    <property type="evidence" value="ECO:0007669"/>
    <property type="project" value="TreeGrafter"/>
</dbReference>
<evidence type="ECO:0000256" key="1">
    <source>
        <dbReference type="ARBA" id="ARBA00008693"/>
    </source>
</evidence>
<keyword evidence="3" id="KW-0372">Hormone</keyword>
<keyword evidence="4" id="KW-1015">Disulfide bond</keyword>
<gene>
    <name evidence="6" type="ORF">BRAN1462_LOCUS53954</name>
</gene>
<proteinExistence type="inferred from homology"/>
<comment type="subunit">
    <text evidence="2">Homodimer; disulfide-linked.</text>
</comment>
<accession>A0A7S2VKU4</accession>
<comment type="similarity">
    <text evidence="1">Belongs to the stanniocalcin family.</text>
</comment>
<dbReference type="EMBL" id="HBGW01085126">
    <property type="protein sequence ID" value="CAD9636132.1"/>
    <property type="molecule type" value="Transcribed_RNA"/>
</dbReference>
<dbReference type="InterPro" id="IPR004978">
    <property type="entry name" value="Stanniocalcin"/>
</dbReference>
<evidence type="ECO:0008006" key="7">
    <source>
        <dbReference type="Google" id="ProtNLM"/>
    </source>
</evidence>
<sequence length="271" mass="29189">MARMIVFLLVSAWPPACLGLQNHLQRVAAGAEAEAGLFCCSGHGHRAPLLNFACVCNAGWAGSDCSAPAAPPQNVSAACYNPGGSNGVATCAWYSVCLAERFPGCEDHAHEYAISFGQKYCQRFTDNAARFSSAGQIWIESVKLCLQEELVTDVLSPSVNVADCTQIRRTAFDSHPRCYVQPDKSDPSIGICHLMVTNPRDIVLILETTWDALLALESVKQIIDTAIGCALQALQHIVKPLLLQDGYSEVAALIDSSIHGNSSDVIDIRER</sequence>
<name>A0A7S2VKU4_9DINO</name>
<reference evidence="6" key="1">
    <citation type="submission" date="2021-01" db="EMBL/GenBank/DDBJ databases">
        <authorList>
            <person name="Corre E."/>
            <person name="Pelletier E."/>
            <person name="Niang G."/>
            <person name="Scheremetjew M."/>
            <person name="Finn R."/>
            <person name="Kale V."/>
            <person name="Holt S."/>
            <person name="Cochrane G."/>
            <person name="Meng A."/>
            <person name="Brown T."/>
            <person name="Cohen L."/>
        </authorList>
    </citation>
    <scope>NUCLEOTIDE SEQUENCE</scope>
    <source>
        <strain evidence="6">RCC3387</strain>
    </source>
</reference>
<feature type="signal peptide" evidence="5">
    <location>
        <begin position="1"/>
        <end position="19"/>
    </location>
</feature>
<evidence type="ECO:0000256" key="5">
    <source>
        <dbReference type="SAM" id="SignalP"/>
    </source>
</evidence>
<protein>
    <recommendedName>
        <fullName evidence="7">EGF-like domain-containing protein</fullName>
    </recommendedName>
</protein>
<dbReference type="GO" id="GO:0005615">
    <property type="term" value="C:extracellular space"/>
    <property type="evidence" value="ECO:0007669"/>
    <property type="project" value="TreeGrafter"/>
</dbReference>
<feature type="chain" id="PRO_5031427985" description="EGF-like domain-containing protein" evidence="5">
    <location>
        <begin position="20"/>
        <end position="271"/>
    </location>
</feature>
<evidence type="ECO:0000313" key="6">
    <source>
        <dbReference type="EMBL" id="CAD9636132.1"/>
    </source>
</evidence>
<dbReference type="PANTHER" id="PTHR11245">
    <property type="entry name" value="STANNIOCALCIN"/>
    <property type="match status" value="1"/>
</dbReference>
<dbReference type="GO" id="GO:0005179">
    <property type="term" value="F:hormone activity"/>
    <property type="evidence" value="ECO:0007669"/>
    <property type="project" value="UniProtKB-KW"/>
</dbReference>
<evidence type="ECO:0000256" key="3">
    <source>
        <dbReference type="ARBA" id="ARBA00022702"/>
    </source>
</evidence>
<keyword evidence="5" id="KW-0732">Signal</keyword>